<feature type="transmembrane region" description="Helical" evidence="1">
    <location>
        <begin position="649"/>
        <end position="673"/>
    </location>
</feature>
<evidence type="ECO:0000313" key="2">
    <source>
        <dbReference type="EMBL" id="GMI19480.1"/>
    </source>
</evidence>
<feature type="transmembrane region" description="Helical" evidence="1">
    <location>
        <begin position="973"/>
        <end position="994"/>
    </location>
</feature>
<name>A0ABQ6M4V4_9STRA</name>
<keyword evidence="1" id="KW-0472">Membrane</keyword>
<dbReference type="EMBL" id="BRYB01001166">
    <property type="protein sequence ID" value="GMI19480.1"/>
    <property type="molecule type" value="Genomic_DNA"/>
</dbReference>
<keyword evidence="1" id="KW-0812">Transmembrane</keyword>
<accession>A0ABQ6M4V4</accession>
<gene>
    <name evidence="2" type="ORF">TeGR_g9285</name>
</gene>
<dbReference type="PANTHER" id="PTHR11319">
    <property type="entry name" value="G PROTEIN-COUPLED RECEPTOR-RELATED"/>
    <property type="match status" value="1"/>
</dbReference>
<evidence type="ECO:0008006" key="4">
    <source>
        <dbReference type="Google" id="ProtNLM"/>
    </source>
</evidence>
<sequence length="1001" mass="106819">MTLGSNFLLVSEATDCIMEHNSDASDFSLAIEGGDLHEPRGVACVSEILCLIGNNVGSNVVAVNLRSEVMGVFAQVANPRGLLHIEHLNLLAVAGQAGNIVLLFDLADLNLEQPLQESDAVQTIVMSASDGWPRYISLGEHDSELLITTKQGKVLRRCLEGTGCDPQTRNSVMMQYGGSNLNGIGVLDETYIVVDYNDEKVYECPLTSVGISKSNCEVFAKQPQGTAWDPINVLVDPIKRLVFVVDALYSDVLVLDFDGSFLSPLSSSRGALMQPAAMAQRPGLYSPLSPSHPPSSLPAAGERIEVALAMMDAYNSTVSNSHPTSAHDLALEVSATGYITGTNFTTTIEGEILYNKYSPAHASLSASVVIPYAGDWSVSVTQGTYNVQHFLGSPHLITVPPAATSPSSCTATVTANLEVGDFFSATISTFDVHGNPTADPSDTPSYWINDDPATTLLDGNTISAQVDVPGLQLLHVAVNGIEIGGSPFAFSVTGDLSCPPGYTPSGSRCERCANGLIKSETSSAPCTVCGTLVTGSVDTDPVRTPDSAASCICPTGFVLFEGECIACPDGTECSRPGISVDTLPVEPGHWRSSNASVEVLQCDEDEACINNGTDVCAEGHRGPLCELCLPDYAASQGVCVSCDSSGAKAAGAFAVVGVIVVIVGILLLGVYSFNKDRVENLKEGSFQAAKDLLGVPIKLVIQYVQIVSMMEVSLDIKFPKTMKSTATSFSMANVEFMSLAPVGCVGLGMDHDAKLLLYTGVLVGVGVVVGLLRKRDGVVQAYLVLISFLLPTMTRLIFSTFPCLELDTGERWLLADKSIDCDSAAHAGMVVYAWIMVVVFCVGVPGGCFFLLWRQRVKIKVSEETRKKDKSLDSIRSLFENYKPEHWYWEPVEMTRRIFMTGFLVVLARGSFAQIVVCLGVSIVALTLLITRSPFLRRNDNLVAEVMYTQIILTLLLCVLVKSSAEVGDEGELGRGAIDALMVTAQVLFVPLLVSKLEGLA</sequence>
<protein>
    <recommendedName>
        <fullName evidence="4">Tyrosine-protein kinase ephrin type A/B receptor-like domain-containing protein</fullName>
    </recommendedName>
</protein>
<keyword evidence="1" id="KW-1133">Transmembrane helix</keyword>
<dbReference type="InterPro" id="IPR009030">
    <property type="entry name" value="Growth_fac_rcpt_cys_sf"/>
</dbReference>
<feature type="transmembrane region" description="Helical" evidence="1">
    <location>
        <begin position="942"/>
        <end position="961"/>
    </location>
</feature>
<comment type="caution">
    <text evidence="2">The sequence shown here is derived from an EMBL/GenBank/DDBJ whole genome shotgun (WGS) entry which is preliminary data.</text>
</comment>
<keyword evidence="3" id="KW-1185">Reference proteome</keyword>
<dbReference type="PANTHER" id="PTHR11319:SF35">
    <property type="entry name" value="OUTER MEMBRANE PROTEIN PMPC-RELATED"/>
    <property type="match status" value="1"/>
</dbReference>
<evidence type="ECO:0000313" key="3">
    <source>
        <dbReference type="Proteomes" id="UP001165060"/>
    </source>
</evidence>
<feature type="transmembrane region" description="Helical" evidence="1">
    <location>
        <begin position="755"/>
        <end position="772"/>
    </location>
</feature>
<dbReference type="SUPFAM" id="SSF101898">
    <property type="entry name" value="NHL repeat"/>
    <property type="match status" value="1"/>
</dbReference>
<dbReference type="Proteomes" id="UP001165060">
    <property type="component" value="Unassembled WGS sequence"/>
</dbReference>
<dbReference type="SUPFAM" id="SSF57184">
    <property type="entry name" value="Growth factor receptor domain"/>
    <property type="match status" value="1"/>
</dbReference>
<organism evidence="2 3">
    <name type="scientific">Tetraparma gracilis</name>
    <dbReference type="NCBI Taxonomy" id="2962635"/>
    <lineage>
        <taxon>Eukaryota</taxon>
        <taxon>Sar</taxon>
        <taxon>Stramenopiles</taxon>
        <taxon>Ochrophyta</taxon>
        <taxon>Bolidophyceae</taxon>
        <taxon>Parmales</taxon>
        <taxon>Triparmaceae</taxon>
        <taxon>Tetraparma</taxon>
    </lineage>
</organism>
<evidence type="ECO:0000256" key="1">
    <source>
        <dbReference type="SAM" id="Phobius"/>
    </source>
</evidence>
<feature type="transmembrane region" description="Helical" evidence="1">
    <location>
        <begin position="832"/>
        <end position="853"/>
    </location>
</feature>
<feature type="transmembrane region" description="Helical" evidence="1">
    <location>
        <begin position="779"/>
        <end position="798"/>
    </location>
</feature>
<reference evidence="2 3" key="1">
    <citation type="journal article" date="2023" name="Commun. Biol.">
        <title>Genome analysis of Parmales, the sister group of diatoms, reveals the evolutionary specialization of diatoms from phago-mixotrophs to photoautotrophs.</title>
        <authorList>
            <person name="Ban H."/>
            <person name="Sato S."/>
            <person name="Yoshikawa S."/>
            <person name="Yamada K."/>
            <person name="Nakamura Y."/>
            <person name="Ichinomiya M."/>
            <person name="Sato N."/>
            <person name="Blanc-Mathieu R."/>
            <person name="Endo H."/>
            <person name="Kuwata A."/>
            <person name="Ogata H."/>
        </authorList>
    </citation>
    <scope>NUCLEOTIDE SEQUENCE [LARGE SCALE GENOMIC DNA]</scope>
</reference>
<feature type="transmembrane region" description="Helical" evidence="1">
    <location>
        <begin position="903"/>
        <end position="930"/>
    </location>
</feature>
<proteinExistence type="predicted"/>